<protein>
    <submittedName>
        <fullName evidence="2">Uncharacterized protein</fullName>
    </submittedName>
</protein>
<dbReference type="Proteomes" id="UP000287166">
    <property type="component" value="Unassembled WGS sequence"/>
</dbReference>
<dbReference type="GeneID" id="38784869"/>
<accession>A0A401H0N1</accession>
<feature type="region of interest" description="Disordered" evidence="1">
    <location>
        <begin position="120"/>
        <end position="154"/>
    </location>
</feature>
<dbReference type="AlphaFoldDB" id="A0A401H0N1"/>
<gene>
    <name evidence="2" type="ORF">SCP_1201780</name>
</gene>
<reference evidence="2 3" key="1">
    <citation type="journal article" date="2018" name="Sci. Rep.">
        <title>Genome sequence of the cauliflower mushroom Sparassis crispa (Hanabiratake) and its association with beneficial usage.</title>
        <authorList>
            <person name="Kiyama R."/>
            <person name="Furutani Y."/>
            <person name="Kawaguchi K."/>
            <person name="Nakanishi T."/>
        </authorList>
    </citation>
    <scope>NUCLEOTIDE SEQUENCE [LARGE SCALE GENOMIC DNA]</scope>
</reference>
<organism evidence="2 3">
    <name type="scientific">Sparassis crispa</name>
    <dbReference type="NCBI Taxonomy" id="139825"/>
    <lineage>
        <taxon>Eukaryota</taxon>
        <taxon>Fungi</taxon>
        <taxon>Dikarya</taxon>
        <taxon>Basidiomycota</taxon>
        <taxon>Agaricomycotina</taxon>
        <taxon>Agaricomycetes</taxon>
        <taxon>Polyporales</taxon>
        <taxon>Sparassidaceae</taxon>
        <taxon>Sparassis</taxon>
    </lineage>
</organism>
<comment type="caution">
    <text evidence="2">The sequence shown here is derived from an EMBL/GenBank/DDBJ whole genome shotgun (WGS) entry which is preliminary data.</text>
</comment>
<proteinExistence type="predicted"/>
<feature type="compositionally biased region" description="Polar residues" evidence="1">
    <location>
        <begin position="18"/>
        <end position="31"/>
    </location>
</feature>
<evidence type="ECO:0000313" key="2">
    <source>
        <dbReference type="EMBL" id="GBE87952.1"/>
    </source>
</evidence>
<evidence type="ECO:0000256" key="1">
    <source>
        <dbReference type="SAM" id="MobiDB-lite"/>
    </source>
</evidence>
<feature type="compositionally biased region" description="Low complexity" evidence="1">
    <location>
        <begin position="1"/>
        <end position="13"/>
    </location>
</feature>
<dbReference type="EMBL" id="BFAD01000012">
    <property type="protein sequence ID" value="GBE87952.1"/>
    <property type="molecule type" value="Genomic_DNA"/>
</dbReference>
<sequence>MLSSSIRSSVSLLGDPATLSQGGRTDSQRQNLYPYPIGPKGHRLLAIRLPHPPAAPLVYPVLWQRAQCDIPPFAVDDVDGVQCLPSDDRTDGGRHYPRSRESTDLHLPVVGISIRSGGAINPEHSTIVQDPRQLAEMPDPEGPKMSVGRSRFLA</sequence>
<name>A0A401H0N1_9APHY</name>
<dbReference type="InParanoid" id="A0A401H0N1"/>
<evidence type="ECO:0000313" key="3">
    <source>
        <dbReference type="Proteomes" id="UP000287166"/>
    </source>
</evidence>
<keyword evidence="3" id="KW-1185">Reference proteome</keyword>
<dbReference type="RefSeq" id="XP_027618865.1">
    <property type="nucleotide sequence ID" value="XM_027763064.1"/>
</dbReference>
<feature type="region of interest" description="Disordered" evidence="1">
    <location>
        <begin position="1"/>
        <end position="35"/>
    </location>
</feature>